<accession>D3HMH1</accession>
<protein>
    <submittedName>
        <fullName evidence="3">Uncharacterized protein</fullName>
    </submittedName>
</protein>
<dbReference type="EMBL" id="FN650140">
    <property type="protein sequence ID" value="CBJ13660.1"/>
    <property type="molecule type" value="Genomic_DNA"/>
</dbReference>
<organism evidence="3 4">
    <name type="scientific">Legionella longbeachae serogroup 1 (strain NSW150)</name>
    <dbReference type="NCBI Taxonomy" id="661367"/>
    <lineage>
        <taxon>Bacteria</taxon>
        <taxon>Pseudomonadati</taxon>
        <taxon>Pseudomonadota</taxon>
        <taxon>Gammaproteobacteria</taxon>
        <taxon>Legionellales</taxon>
        <taxon>Legionellaceae</taxon>
        <taxon>Legionella</taxon>
    </lineage>
</organism>
<dbReference type="HOGENOM" id="CLU_749632_0_0_6"/>
<dbReference type="RefSeq" id="WP_003634369.1">
    <property type="nucleotide sequence ID" value="NC_013861.1"/>
</dbReference>
<reference evidence="3 4" key="1">
    <citation type="journal article" date="2010" name="PLoS Genet.">
        <title>Analysis of the Legionella longbeachae genome and transcriptome uncovers unique strategies to cause Legionnaires' disease.</title>
        <authorList>
            <person name="Cazalet C."/>
            <person name="Gomez-Valero L."/>
            <person name="Rusniok C."/>
            <person name="Lomma M."/>
            <person name="Dervins-Ravault D."/>
            <person name="Newton H."/>
            <person name="Sansom F."/>
            <person name="Jarraud S."/>
            <person name="Zidane N."/>
            <person name="Ma L."/>
            <person name="Bouchier C."/>
            <person name="Etienne J."/>
            <person name="Hartland E."/>
            <person name="Buchrieser C."/>
        </authorList>
    </citation>
    <scope>NUCLEOTIDE SEQUENCE [LARGE SCALE GENOMIC DNA]</scope>
    <source>
        <strain evidence="3 4">NSW150</strain>
    </source>
</reference>
<evidence type="ECO:0000256" key="2">
    <source>
        <dbReference type="SAM" id="Phobius"/>
    </source>
</evidence>
<gene>
    <name evidence="3" type="ordered locus">LLO_3205</name>
</gene>
<keyword evidence="4" id="KW-1185">Reference proteome</keyword>
<keyword evidence="2" id="KW-0812">Transmembrane</keyword>
<name>D3HMH1_LEGLN</name>
<dbReference type="Proteomes" id="UP000001060">
    <property type="component" value="Chromosome"/>
</dbReference>
<sequence>MPEENINSPRTPEEFIALRDELLNQITEINAAQLYELSKNLIIEKLCGLNVDDIREVEDLYIIVALFTNTASYIAAQQKAIAKNIAFDEACHHIGLDDINPILVAAFEDHPGVELILHKIKEIDDKYKPAKEVWAGLHARIEAIADYFAIHPVPPREDIVPVAEEKESLDNLMLYLYRKSLKAFEAVAIPHQDQYNELFARAANILKQVQEIAGDHPEHLSQNDLKDLNDVLICANATLLDCNEKPKSMKHAQELTDLAQRVSGKPSPGWKALGISLLTCACAALVVIGVLAAIPSGGSSLLLTAIGSVGLAASIGVGAGVATTGLLGAASLFHGSEKGLAREISEFKKELSNLRQDLEKVTEDDTPSP</sequence>
<feature type="transmembrane region" description="Helical" evidence="2">
    <location>
        <begin position="300"/>
        <end position="333"/>
    </location>
</feature>
<evidence type="ECO:0000313" key="4">
    <source>
        <dbReference type="Proteomes" id="UP000001060"/>
    </source>
</evidence>
<evidence type="ECO:0000256" key="1">
    <source>
        <dbReference type="SAM" id="Coils"/>
    </source>
</evidence>
<keyword evidence="2" id="KW-1133">Transmembrane helix</keyword>
<evidence type="ECO:0000313" key="3">
    <source>
        <dbReference type="EMBL" id="CBJ13660.1"/>
    </source>
</evidence>
<feature type="transmembrane region" description="Helical" evidence="2">
    <location>
        <begin position="272"/>
        <end position="294"/>
    </location>
</feature>
<dbReference type="KEGG" id="llo:LLO_3205"/>
<proteinExistence type="predicted"/>
<keyword evidence="2" id="KW-0472">Membrane</keyword>
<keyword evidence="1" id="KW-0175">Coiled coil</keyword>
<dbReference type="GeneID" id="40927389"/>
<feature type="coiled-coil region" evidence="1">
    <location>
        <begin position="337"/>
        <end position="364"/>
    </location>
</feature>
<dbReference type="AlphaFoldDB" id="D3HMH1"/>
<dbReference type="eggNOG" id="ENOG5030SWX">
    <property type="taxonomic scope" value="Bacteria"/>
</dbReference>